<feature type="transmembrane region" description="Helical" evidence="1">
    <location>
        <begin position="40"/>
        <end position="62"/>
    </location>
</feature>
<accession>A0A379LLZ8</accession>
<dbReference type="EMBL" id="UGVC01000001">
    <property type="protein sequence ID" value="SUD90802.1"/>
    <property type="molecule type" value="Genomic_DNA"/>
</dbReference>
<dbReference type="STRING" id="1123034.GCA_000685805_01280"/>
<dbReference type="AlphaFoldDB" id="A0A379LLZ8"/>
<protein>
    <submittedName>
        <fullName evidence="2">Uncharacterized protein</fullName>
    </submittedName>
</protein>
<evidence type="ECO:0000256" key="1">
    <source>
        <dbReference type="SAM" id="Phobius"/>
    </source>
</evidence>
<keyword evidence="1" id="KW-1133">Transmembrane helix</keyword>
<sequence length="67" mass="7465">MKFRTLLYFLSLMCLLVYATAYSFDYINADLSYPGGKNDGLSLVGMIVFFPLYALLGGILLINNDLS</sequence>
<gene>
    <name evidence="2" type="ORF">NCTC10526_01148</name>
</gene>
<keyword evidence="3" id="KW-1185">Reference proteome</keyword>
<keyword evidence="1" id="KW-0472">Membrane</keyword>
<name>A0A379LLZ8_9GAMM</name>
<dbReference type="Proteomes" id="UP000254123">
    <property type="component" value="Unassembled WGS sequence"/>
</dbReference>
<proteinExistence type="predicted"/>
<keyword evidence="1" id="KW-0812">Transmembrane</keyword>
<evidence type="ECO:0000313" key="3">
    <source>
        <dbReference type="Proteomes" id="UP000254123"/>
    </source>
</evidence>
<reference evidence="2 3" key="1">
    <citation type="submission" date="2018-06" db="EMBL/GenBank/DDBJ databases">
        <authorList>
            <consortium name="Pathogen Informatics"/>
            <person name="Doyle S."/>
        </authorList>
    </citation>
    <scope>NUCLEOTIDE SEQUENCE [LARGE SCALE GENOMIC DNA]</scope>
    <source>
        <strain evidence="2 3">NCTC10526</strain>
    </source>
</reference>
<organism evidence="2 3">
    <name type="scientific">Psychrobacter phenylpyruvicus</name>
    <dbReference type="NCBI Taxonomy" id="29432"/>
    <lineage>
        <taxon>Bacteria</taxon>
        <taxon>Pseudomonadati</taxon>
        <taxon>Pseudomonadota</taxon>
        <taxon>Gammaproteobacteria</taxon>
        <taxon>Moraxellales</taxon>
        <taxon>Moraxellaceae</taxon>
        <taxon>Psychrobacter</taxon>
    </lineage>
</organism>
<evidence type="ECO:0000313" key="2">
    <source>
        <dbReference type="EMBL" id="SUD90802.1"/>
    </source>
</evidence>